<organism evidence="13 14">
    <name type="scientific">endosymbiont of Riftia pachyptila</name>
    <name type="common">vent Ph05</name>
    <dbReference type="NCBI Taxonomy" id="1048808"/>
    <lineage>
        <taxon>Bacteria</taxon>
        <taxon>Pseudomonadati</taxon>
        <taxon>Pseudomonadota</taxon>
        <taxon>Gammaproteobacteria</taxon>
        <taxon>sulfur-oxidizing symbionts</taxon>
    </lineage>
</organism>
<evidence type="ECO:0000256" key="11">
    <source>
        <dbReference type="PIRSR" id="PIRSR600821-52"/>
    </source>
</evidence>
<evidence type="ECO:0000256" key="10">
    <source>
        <dbReference type="PIRSR" id="PIRSR600821-50"/>
    </source>
</evidence>
<dbReference type="Proteomes" id="UP000004491">
    <property type="component" value="Unassembled WGS sequence"/>
</dbReference>
<dbReference type="FunFam" id="3.20.20.10:FF:000002">
    <property type="entry name" value="Alanine racemase"/>
    <property type="match status" value="1"/>
</dbReference>
<evidence type="ECO:0000256" key="3">
    <source>
        <dbReference type="ARBA" id="ARBA00004752"/>
    </source>
</evidence>
<dbReference type="GO" id="GO:0030170">
    <property type="term" value="F:pyridoxal phosphate binding"/>
    <property type="evidence" value="ECO:0007669"/>
    <property type="project" value="UniProtKB-UniRule"/>
</dbReference>
<dbReference type="GO" id="GO:0008784">
    <property type="term" value="F:alanine racemase activity"/>
    <property type="evidence" value="ECO:0007669"/>
    <property type="project" value="UniProtKB-UniRule"/>
</dbReference>
<evidence type="ECO:0000256" key="1">
    <source>
        <dbReference type="ARBA" id="ARBA00000316"/>
    </source>
</evidence>
<dbReference type="Pfam" id="PF00842">
    <property type="entry name" value="Ala_racemase_C"/>
    <property type="match status" value="1"/>
</dbReference>
<dbReference type="EMBL" id="AFOC01000077">
    <property type="protein sequence ID" value="EGV50521.1"/>
    <property type="molecule type" value="Genomic_DNA"/>
</dbReference>
<comment type="catalytic activity">
    <reaction evidence="1 9">
        <text>L-alanine = D-alanine</text>
        <dbReference type="Rhea" id="RHEA:20249"/>
        <dbReference type="ChEBI" id="CHEBI:57416"/>
        <dbReference type="ChEBI" id="CHEBI:57972"/>
        <dbReference type="EC" id="5.1.1.1"/>
    </reaction>
</comment>
<dbReference type="NCBIfam" id="TIGR00492">
    <property type="entry name" value="alr"/>
    <property type="match status" value="1"/>
</dbReference>
<proteinExistence type="inferred from homology"/>
<keyword evidence="7 9" id="KW-0413">Isomerase</keyword>
<dbReference type="AlphaFoldDB" id="G2DFS9"/>
<dbReference type="HAMAP" id="MF_01201">
    <property type="entry name" value="Ala_racemase"/>
    <property type="match status" value="1"/>
</dbReference>
<dbReference type="InterPro" id="IPR000821">
    <property type="entry name" value="Ala_racemase"/>
</dbReference>
<evidence type="ECO:0000256" key="6">
    <source>
        <dbReference type="ARBA" id="ARBA00022898"/>
    </source>
</evidence>
<evidence type="ECO:0000256" key="5">
    <source>
        <dbReference type="ARBA" id="ARBA00013089"/>
    </source>
</evidence>
<dbReference type="Pfam" id="PF01168">
    <property type="entry name" value="Ala_racemase_N"/>
    <property type="match status" value="1"/>
</dbReference>
<dbReference type="GO" id="GO:0005829">
    <property type="term" value="C:cytosol"/>
    <property type="evidence" value="ECO:0007669"/>
    <property type="project" value="TreeGrafter"/>
</dbReference>
<sequence length="368" mass="39568">MMSFAPQALIDRAALHHNLRRVRQAAPTSRIWAVIKANGYGHGMERVAQALTDADGFAVARIDEAVRLRAAGIDKPLLVLEGVFDAEALRAAAAHQVAVTVHQTQQLELLEQTLLAHPIEVWLKVDSGMHRLGFRPEAVAAVAQRLQQTPALGVLHLMTHLANADAPQDPANQDQCVRFDAIDTTPFAQLSIANSAGLLAFPECQRDWVRPGIMLYGVSPFSEGSGEPLGLKPVMRFSAPVIAVNRYETGEAVGYGGSYRCPEPMPVAVIGVGYGDGYPRHVPGGTPVLLRGRRLPLVGRVSMDMICVDARELPDLQPGEPALLWGPGLPVEEIARRAGTIPYELLCGITGRVGFVEVNSEEGRDGAG</sequence>
<evidence type="ECO:0000313" key="13">
    <source>
        <dbReference type="EMBL" id="EGV50521.1"/>
    </source>
</evidence>
<gene>
    <name evidence="13" type="primary">alr</name>
    <name evidence="13" type="ORF">Rifp1Sym_cx00070</name>
</gene>
<dbReference type="PATRIC" id="fig|1048808.3.peg.2502"/>
<feature type="active site" description="Proton acceptor; specific for L-alanine" evidence="9">
    <location>
        <position position="255"/>
    </location>
</feature>
<feature type="active site" description="Proton acceptor; specific for D-alanine" evidence="9">
    <location>
        <position position="36"/>
    </location>
</feature>
<dbReference type="GO" id="GO:0030632">
    <property type="term" value="P:D-alanine biosynthetic process"/>
    <property type="evidence" value="ECO:0007669"/>
    <property type="project" value="UniProtKB-UniRule"/>
</dbReference>
<evidence type="ECO:0000259" key="12">
    <source>
        <dbReference type="SMART" id="SM01005"/>
    </source>
</evidence>
<feature type="modified residue" description="N6-(pyridoxal phosphate)lysine" evidence="9 10">
    <location>
        <position position="36"/>
    </location>
</feature>
<keyword evidence="14" id="KW-1185">Reference proteome</keyword>
<feature type="domain" description="Alanine racemase C-terminal" evidence="12">
    <location>
        <begin position="234"/>
        <end position="358"/>
    </location>
</feature>
<evidence type="ECO:0000256" key="4">
    <source>
        <dbReference type="ARBA" id="ARBA00007880"/>
    </source>
</evidence>
<dbReference type="SMART" id="SM01005">
    <property type="entry name" value="Ala_racemase_C"/>
    <property type="match status" value="1"/>
</dbReference>
<dbReference type="InterPro" id="IPR009006">
    <property type="entry name" value="Ala_racemase/Decarboxylase_C"/>
</dbReference>
<dbReference type="InterPro" id="IPR020622">
    <property type="entry name" value="Ala_racemase_pyridoxalP-BS"/>
</dbReference>
<comment type="pathway">
    <text evidence="8 9">Amino-acid biosynthesis; D-alanine biosynthesis; D-alanine from L-alanine: step 1/1.</text>
</comment>
<dbReference type="Gene3D" id="3.20.20.10">
    <property type="entry name" value="Alanine racemase"/>
    <property type="match status" value="1"/>
</dbReference>
<reference evidence="13" key="1">
    <citation type="journal article" date="2011" name="ISME J.">
        <title>The endosymbionts of the deep-sea tubeworms Riftia pachyptila and Tevnia jerichonana share an identical physiology as revealed by proteogenomic analyses.</title>
        <authorList>
            <person name="Gardebrecht A."/>
            <person name="Markert S."/>
            <person name="Felbeck H."/>
            <person name="Thuermer A."/>
            <person name="Albrecht D."/>
            <person name="Wollherr A."/>
            <person name="Kabisch J."/>
            <person name="Lehmann R."/>
            <person name="Daniel R."/>
            <person name="Liesegang H."/>
            <person name="Hecker M."/>
            <person name="Sievert S.M."/>
            <person name="Schweder T."/>
        </authorList>
    </citation>
    <scope>NUCLEOTIDE SEQUENCE [LARGE SCALE GENOMIC DNA]</scope>
</reference>
<feature type="binding site" evidence="9 11">
    <location>
        <position position="303"/>
    </location>
    <ligand>
        <name>substrate</name>
    </ligand>
</feature>
<evidence type="ECO:0000256" key="7">
    <source>
        <dbReference type="ARBA" id="ARBA00023235"/>
    </source>
</evidence>
<dbReference type="InterPro" id="IPR011079">
    <property type="entry name" value="Ala_racemase_C"/>
</dbReference>
<dbReference type="PROSITE" id="PS00395">
    <property type="entry name" value="ALANINE_RACEMASE"/>
    <property type="match status" value="1"/>
</dbReference>
<dbReference type="PRINTS" id="PR00992">
    <property type="entry name" value="ALARACEMASE"/>
</dbReference>
<dbReference type="Gene3D" id="2.40.37.10">
    <property type="entry name" value="Lyase, Ornithine Decarboxylase, Chain A, domain 1"/>
    <property type="match status" value="1"/>
</dbReference>
<dbReference type="PANTHER" id="PTHR30511:SF4">
    <property type="entry name" value="ALANINE RACEMASE, BIOSYNTHETIC"/>
    <property type="match status" value="1"/>
</dbReference>
<comment type="function">
    <text evidence="9">Catalyzes the interconversion of L-alanine and D-alanine. May also act on other amino acids.</text>
</comment>
<dbReference type="SUPFAM" id="SSF51419">
    <property type="entry name" value="PLP-binding barrel"/>
    <property type="match status" value="1"/>
</dbReference>
<dbReference type="UniPathway" id="UPA00042">
    <property type="reaction ID" value="UER00497"/>
</dbReference>
<keyword evidence="6 9" id="KW-0663">Pyridoxal phosphate</keyword>
<comment type="cofactor">
    <cofactor evidence="2 9 10">
        <name>pyridoxal 5'-phosphate</name>
        <dbReference type="ChEBI" id="CHEBI:597326"/>
    </cofactor>
</comment>
<dbReference type="InterPro" id="IPR029066">
    <property type="entry name" value="PLP-binding_barrel"/>
</dbReference>
<evidence type="ECO:0000256" key="9">
    <source>
        <dbReference type="HAMAP-Rule" id="MF_01201"/>
    </source>
</evidence>
<dbReference type="PANTHER" id="PTHR30511">
    <property type="entry name" value="ALANINE RACEMASE"/>
    <property type="match status" value="1"/>
</dbReference>
<feature type="binding site" evidence="9 11">
    <location>
        <position position="131"/>
    </location>
    <ligand>
        <name>substrate</name>
    </ligand>
</feature>
<accession>G2DFS9</accession>
<evidence type="ECO:0000313" key="14">
    <source>
        <dbReference type="Proteomes" id="UP000004491"/>
    </source>
</evidence>
<dbReference type="InterPro" id="IPR001608">
    <property type="entry name" value="Ala_racemase_N"/>
</dbReference>
<name>G2DFS9_9GAMM</name>
<comment type="pathway">
    <text evidence="3">Cell wall biogenesis; peptidoglycan biosynthesis.</text>
</comment>
<evidence type="ECO:0000256" key="8">
    <source>
        <dbReference type="ARBA" id="ARBA00037912"/>
    </source>
</evidence>
<dbReference type="SUPFAM" id="SSF50621">
    <property type="entry name" value="Alanine racemase C-terminal domain-like"/>
    <property type="match status" value="1"/>
</dbReference>
<dbReference type="CDD" id="cd06827">
    <property type="entry name" value="PLPDE_III_AR_proteobact"/>
    <property type="match status" value="1"/>
</dbReference>
<dbReference type="EC" id="5.1.1.1" evidence="5 9"/>
<evidence type="ECO:0000256" key="2">
    <source>
        <dbReference type="ARBA" id="ARBA00001933"/>
    </source>
</evidence>
<protein>
    <recommendedName>
        <fullName evidence="5 9">Alanine racemase</fullName>
        <ecNumber evidence="5 9">5.1.1.1</ecNumber>
    </recommendedName>
</protein>
<comment type="similarity">
    <text evidence="4 9">Belongs to the alanine racemase family.</text>
</comment>
<comment type="caution">
    <text evidence="13">The sequence shown here is derived from an EMBL/GenBank/DDBJ whole genome shotgun (WGS) entry which is preliminary data.</text>
</comment>